<sequence length="112" mass="11770">MSERLVSGIIAGLLILVPLTCGASSGASLPDPTRPTSVSTQESSVSPARRFQLDSILVGDQRRRAVINGISLAKGGQLGDATLVRIGTDRVLIEIGGQQYTLELDSAPSIRR</sequence>
<keyword evidence="2" id="KW-1185">Reference proteome</keyword>
<dbReference type="AlphaFoldDB" id="A0A2A2EVC8"/>
<name>A0A2A2EVC8_9GAMM</name>
<dbReference type="RefSeq" id="WP_095618765.1">
    <property type="nucleotide sequence ID" value="NZ_NSKD01000013.1"/>
</dbReference>
<evidence type="ECO:0008006" key="3">
    <source>
        <dbReference type="Google" id="ProtNLM"/>
    </source>
</evidence>
<evidence type="ECO:0000313" key="1">
    <source>
        <dbReference type="EMBL" id="PAU76365.1"/>
    </source>
</evidence>
<organism evidence="1 2">
    <name type="scientific">Halovibrio salipaludis</name>
    <dbReference type="NCBI Taxonomy" id="2032626"/>
    <lineage>
        <taxon>Bacteria</taxon>
        <taxon>Pseudomonadati</taxon>
        <taxon>Pseudomonadota</taxon>
        <taxon>Gammaproteobacteria</taxon>
        <taxon>Oceanospirillales</taxon>
        <taxon>Halomonadaceae</taxon>
        <taxon>Halovibrio</taxon>
    </lineage>
</organism>
<protein>
    <recommendedName>
        <fullName evidence="3">MSHA biogenesis protein MshK</fullName>
    </recommendedName>
</protein>
<comment type="caution">
    <text evidence="1">The sequence shown here is derived from an EMBL/GenBank/DDBJ whole genome shotgun (WGS) entry which is preliminary data.</text>
</comment>
<accession>A0A2A2EVC8</accession>
<dbReference type="EMBL" id="NSKD01000013">
    <property type="protein sequence ID" value="PAU76365.1"/>
    <property type="molecule type" value="Genomic_DNA"/>
</dbReference>
<reference evidence="1 2" key="1">
    <citation type="submission" date="2017-08" db="EMBL/GenBank/DDBJ databases">
        <title>Halovibrio sewagensis sp. nov., isolated from wastewater of high salinity.</title>
        <authorList>
            <person name="Dong X."/>
            <person name="Zhang G."/>
        </authorList>
    </citation>
    <scope>NUCLEOTIDE SEQUENCE [LARGE SCALE GENOMIC DNA]</scope>
    <source>
        <strain evidence="1 2">YL5-2</strain>
    </source>
</reference>
<dbReference type="OrthoDB" id="6182994at2"/>
<proteinExistence type="predicted"/>
<gene>
    <name evidence="1" type="ORF">CK501_16155</name>
</gene>
<dbReference type="Proteomes" id="UP000218896">
    <property type="component" value="Unassembled WGS sequence"/>
</dbReference>
<evidence type="ECO:0000313" key="2">
    <source>
        <dbReference type="Proteomes" id="UP000218896"/>
    </source>
</evidence>